<dbReference type="InterPro" id="IPR050282">
    <property type="entry name" value="Cycloisomerase_2"/>
</dbReference>
<dbReference type="Gene3D" id="2.130.10.10">
    <property type="entry name" value="YVTN repeat-like/Quinoprotein amine dehydrogenase"/>
    <property type="match status" value="1"/>
</dbReference>
<dbReference type="GeneID" id="91005686"/>
<dbReference type="Pfam" id="PF10282">
    <property type="entry name" value="Lactonase"/>
    <property type="match status" value="1"/>
</dbReference>
<comment type="similarity">
    <text evidence="1">Belongs to the cycloisomerase 2 family.</text>
</comment>
<evidence type="ECO:0000256" key="1">
    <source>
        <dbReference type="ARBA" id="ARBA00005564"/>
    </source>
</evidence>
<dbReference type="PANTHER" id="PTHR30344:SF1">
    <property type="entry name" value="6-PHOSPHOGLUCONOLACTONASE"/>
    <property type="match status" value="1"/>
</dbReference>
<dbReference type="GO" id="GO:0006006">
    <property type="term" value="P:glucose metabolic process"/>
    <property type="evidence" value="ECO:0007669"/>
    <property type="project" value="UniProtKB-KW"/>
</dbReference>
<proteinExistence type="inferred from homology"/>
<dbReference type="GO" id="GO:0005829">
    <property type="term" value="C:cytosol"/>
    <property type="evidence" value="ECO:0007669"/>
    <property type="project" value="TreeGrafter"/>
</dbReference>
<comment type="caution">
    <text evidence="4">The sequence shown here is derived from an EMBL/GenBank/DDBJ whole genome shotgun (WGS) entry which is preliminary data.</text>
</comment>
<dbReference type="InterPro" id="IPR019405">
    <property type="entry name" value="Lactonase_7-beta_prop"/>
</dbReference>
<feature type="signal peptide" evidence="3">
    <location>
        <begin position="1"/>
        <end position="25"/>
    </location>
</feature>
<dbReference type="InterPro" id="IPR015943">
    <property type="entry name" value="WD40/YVTN_repeat-like_dom_sf"/>
</dbReference>
<dbReference type="SUPFAM" id="SSF51004">
    <property type="entry name" value="C-terminal (heme d1) domain of cytochrome cd1-nitrite reductase"/>
    <property type="match status" value="1"/>
</dbReference>
<dbReference type="InterPro" id="IPR011048">
    <property type="entry name" value="Haem_d1_sf"/>
</dbReference>
<gene>
    <name evidence="4" type="ORF">C8J25_103343</name>
</gene>
<evidence type="ECO:0000313" key="4">
    <source>
        <dbReference type="EMBL" id="PTW47623.1"/>
    </source>
</evidence>
<dbReference type="PANTHER" id="PTHR30344">
    <property type="entry name" value="6-PHOSPHOGLUCONOLACTONASE-RELATED"/>
    <property type="match status" value="1"/>
</dbReference>
<sequence>MTDWTTTRRSALTAMAATLAFPAVAAGGGKRRVRLIAGTYAREGGKGVYPISFDPDRDAWQVGTPISGIDDASFGVGGGPGGAYYFVREKAAGEIAAYAPDWSHRGTAATSGADPCYVAIDRASACLAVANYSSGSVAFHRLDARTGVPGEPVVFRHTGQGPNKARQEAPHAHWVGFSPDRRWLHSVDLGTDTIFAYRFDPRARSLAEPVAAWRAPPGAGPRHLVHHPRRPLAYVVCELSNTVIMLDSRADGSFATRHTVSTLPNGYEGASQAAHIAIDEAGRRLYVSNRGHDSVAVFALDASGVPSLLQHIPSDGKWPRFLLVLEAQRRVLVGNERSGTLAIFRIEPDGRLTATGQTLPVPGVVFVGQF</sequence>
<keyword evidence="3" id="KW-0732">Signal</keyword>
<dbReference type="EMBL" id="QAYE01000003">
    <property type="protein sequence ID" value="PTW47623.1"/>
    <property type="molecule type" value="Genomic_DNA"/>
</dbReference>
<dbReference type="RefSeq" id="WP_167397687.1">
    <property type="nucleotide sequence ID" value="NZ_QAYE01000003.1"/>
</dbReference>
<dbReference type="Proteomes" id="UP000244013">
    <property type="component" value="Unassembled WGS sequence"/>
</dbReference>
<protein>
    <submittedName>
        <fullName evidence="4">6-phosphogluconolactonase</fullName>
    </submittedName>
</protein>
<accession>A0A2T5U7Y0</accession>
<organism evidence="4 5">
    <name type="scientific">Sphingomonas faeni</name>
    <dbReference type="NCBI Taxonomy" id="185950"/>
    <lineage>
        <taxon>Bacteria</taxon>
        <taxon>Pseudomonadati</taxon>
        <taxon>Pseudomonadota</taxon>
        <taxon>Alphaproteobacteria</taxon>
        <taxon>Sphingomonadales</taxon>
        <taxon>Sphingomonadaceae</taxon>
        <taxon>Sphingomonas</taxon>
    </lineage>
</organism>
<evidence type="ECO:0000256" key="3">
    <source>
        <dbReference type="SAM" id="SignalP"/>
    </source>
</evidence>
<reference evidence="4 5" key="1">
    <citation type="submission" date="2018-04" db="EMBL/GenBank/DDBJ databases">
        <title>Genomic Encyclopedia of Type Strains, Phase III (KMG-III): the genomes of soil and plant-associated and newly described type strains.</title>
        <authorList>
            <person name="Whitman W."/>
        </authorList>
    </citation>
    <scope>NUCLEOTIDE SEQUENCE [LARGE SCALE GENOMIC DNA]</scope>
    <source>
        <strain evidence="4 5">MA-olki</strain>
    </source>
</reference>
<keyword evidence="2" id="KW-0119">Carbohydrate metabolism</keyword>
<keyword evidence="2" id="KW-0313">Glucose metabolism</keyword>
<name>A0A2T5U7Y0_9SPHN</name>
<evidence type="ECO:0000313" key="5">
    <source>
        <dbReference type="Proteomes" id="UP000244013"/>
    </source>
</evidence>
<feature type="chain" id="PRO_5015679413" evidence="3">
    <location>
        <begin position="26"/>
        <end position="370"/>
    </location>
</feature>
<dbReference type="AlphaFoldDB" id="A0A2T5U7Y0"/>
<dbReference type="GO" id="GO:0017057">
    <property type="term" value="F:6-phosphogluconolactonase activity"/>
    <property type="evidence" value="ECO:0007669"/>
    <property type="project" value="TreeGrafter"/>
</dbReference>
<evidence type="ECO:0000256" key="2">
    <source>
        <dbReference type="ARBA" id="ARBA00022526"/>
    </source>
</evidence>